<protein>
    <submittedName>
        <fullName evidence="9">Guanylate binding protein</fullName>
    </submittedName>
</protein>
<evidence type="ECO:0000256" key="4">
    <source>
        <dbReference type="ARBA" id="ARBA00023134"/>
    </source>
</evidence>
<comment type="caution">
    <text evidence="9">The sequence shown here is derived from an EMBL/GenBank/DDBJ whole genome shotgun (WGS) entry which is preliminary data.</text>
</comment>
<keyword evidence="1" id="KW-0547">Nucleotide-binding</keyword>
<evidence type="ECO:0000256" key="5">
    <source>
        <dbReference type="ARBA" id="ARBA00023136"/>
    </source>
</evidence>
<dbReference type="GO" id="GO:0005525">
    <property type="term" value="F:GTP binding"/>
    <property type="evidence" value="ECO:0007669"/>
    <property type="project" value="UniProtKB-KW"/>
</dbReference>
<evidence type="ECO:0000256" key="3">
    <source>
        <dbReference type="ARBA" id="ARBA00022824"/>
    </source>
</evidence>
<keyword evidence="10" id="KW-1185">Reference proteome</keyword>
<evidence type="ECO:0000256" key="2">
    <source>
        <dbReference type="ARBA" id="ARBA00022801"/>
    </source>
</evidence>
<dbReference type="PANTHER" id="PTHR45923">
    <property type="entry name" value="PROTEIN SEY1"/>
    <property type="match status" value="1"/>
</dbReference>
<dbReference type="GO" id="GO:0016320">
    <property type="term" value="P:endoplasmic reticulum membrane fusion"/>
    <property type="evidence" value="ECO:0007669"/>
    <property type="project" value="TreeGrafter"/>
</dbReference>
<dbReference type="Gene3D" id="3.40.50.300">
    <property type="entry name" value="P-loop containing nucleotide triphosphate hydrolases"/>
    <property type="match status" value="1"/>
</dbReference>
<reference evidence="9 10" key="1">
    <citation type="submission" date="2019-05" db="EMBL/GenBank/DDBJ databases">
        <title>The compact genome of Giardia muris reveals important steps in the evolution of intestinal protozoan parasites.</title>
        <authorList>
            <person name="Xu F."/>
            <person name="Jimenez-Gonzalez A."/>
            <person name="Einarsson E."/>
            <person name="Astvaldsson A."/>
            <person name="Peirasmaki D."/>
            <person name="Eckmann L."/>
            <person name="Andersson J.O."/>
            <person name="Svard S.G."/>
            <person name="Jerlstrom-Hultqvist J."/>
        </authorList>
    </citation>
    <scope>NUCLEOTIDE SEQUENCE [LARGE SCALE GENOMIC DNA]</scope>
    <source>
        <strain evidence="9 10">Roberts-Thomson</strain>
    </source>
</reference>
<keyword evidence="4" id="KW-0342">GTP-binding</keyword>
<dbReference type="InterPro" id="IPR027417">
    <property type="entry name" value="P-loop_NTPase"/>
</dbReference>
<dbReference type="InterPro" id="IPR008803">
    <property type="entry name" value="RHD3/Sey1"/>
</dbReference>
<dbReference type="Proteomes" id="UP000315496">
    <property type="component" value="Chromosome 1"/>
</dbReference>
<evidence type="ECO:0000256" key="1">
    <source>
        <dbReference type="ARBA" id="ARBA00022741"/>
    </source>
</evidence>
<keyword evidence="7" id="KW-0812">Transmembrane</keyword>
<keyword evidence="3" id="KW-0256">Endoplasmic reticulum</keyword>
<feature type="transmembrane region" description="Helical" evidence="7">
    <location>
        <begin position="920"/>
        <end position="937"/>
    </location>
</feature>
<evidence type="ECO:0000259" key="8">
    <source>
        <dbReference type="PROSITE" id="PS51715"/>
    </source>
</evidence>
<dbReference type="Pfam" id="PF05879">
    <property type="entry name" value="RHD3_GTPase"/>
    <property type="match status" value="1"/>
</dbReference>
<dbReference type="GO" id="GO:0003924">
    <property type="term" value="F:GTPase activity"/>
    <property type="evidence" value="ECO:0007669"/>
    <property type="project" value="TreeGrafter"/>
</dbReference>
<evidence type="ECO:0000256" key="7">
    <source>
        <dbReference type="SAM" id="Phobius"/>
    </source>
</evidence>
<dbReference type="PROSITE" id="PS51715">
    <property type="entry name" value="G_GB1_RHD3"/>
    <property type="match status" value="1"/>
</dbReference>
<comment type="similarity">
    <text evidence="6">Belongs to the TRAFAC class dynamin-like GTPase superfamily. GB1/RHD3 GTPase family.</text>
</comment>
<dbReference type="EMBL" id="VDLU01000001">
    <property type="protein sequence ID" value="TNJ30283.1"/>
    <property type="molecule type" value="Genomic_DNA"/>
</dbReference>
<dbReference type="InterPro" id="IPR030386">
    <property type="entry name" value="G_GB1_RHD3_dom"/>
</dbReference>
<accession>A0A4Z1T855</accession>
<dbReference type="AlphaFoldDB" id="A0A4Z1T855"/>
<name>A0A4Z1T855_GIAMU</name>
<sequence>MPGATQTLINAEGGFVKSFPGESSPEPRRTFVCLSIFGPQSSGKSTLLNDLFGTGFSTMDATRGRSQTTKGIMGTFVQSDTLIGPLLILDCEGSDSRERNLCDSQNIEWQIGCFAAAVSNIFLINLWAHDVGRHNAANYNTLSVVFDTYFKSLYQVMKHTSERILFVLTVRDAEEEGREEMDRVLQEDIRRIYRDAAPQEHCERFDQFFRVSCWFLPHRKYLRSEYDGRISSMREELYTLANKMLNDADVSGSFSSNAPLLVGDLSVYYGGIWDVILANKALDIPSQRELLSAVRCEEFYNAAVDRFSQKFQQLSRKVRAVLEKVEGSIGIRKSMGNHTNSVSSLVLPDSTSLNDFAFLELHRTCSPPKVVKIIVTEANEAITYYVTNTQGYSPKNGKLWLEKLHKRLHDDMSGVTKPLAQAVREATITGLRALVTPFVEELELWLERRQYEGSITGGLEVDIITPDLISDRTFSCSRACDLHCLVLKCLETLKTCLHVEWGLEFDAVVRSGLFVNHGEYVFSPPMGGLSNFGLGNDDQSASNDGFEVLTGPSSMGNDLPGTDLYALPVRMFLKNALDSPWVRYIKEHTEAELTNLTQNVYDALNLISTTMALWFGVHILPLSLLHRADDHIRVVVMELNTQTTQTLLRIRTVFLDVVAAQSRNLAVSSAHFTLRKLHKQVYAELSSLRGALVKSGRKCLVEALQRTVHLKFVDDSCLTPLRRRLSASIYTSQTPNIAPSVVYTAYIGLGSLTSPTLRFNMGGLSYYDLTPLSSCIEIGQYNLPNDVEDMFVTRIDEEVIKGITQGMKEFIAKSLPTVLQDRFRHHFGYDEGGREHIFGPKDDLGARFDQTKARIEEAARKLTQGTLEGEGLNPKSIHPASADDINIQLQIALEGWNTTLENARVAQQQLIRDGGWDRKHLLIAILLLLAILRVDIFKVFHSRLFLFFLSSVGIGVFLIRQKLAPEELQASLGAISQSISVLDVRGFARAIKDLTYRALD</sequence>
<keyword evidence="7" id="KW-1133">Transmembrane helix</keyword>
<gene>
    <name evidence="9" type="ORF">GMRT_14179</name>
</gene>
<dbReference type="PANTHER" id="PTHR45923:SF2">
    <property type="entry name" value="PROTEIN SEY1"/>
    <property type="match status" value="1"/>
</dbReference>
<proteinExistence type="inferred from homology"/>
<keyword evidence="2" id="KW-0378">Hydrolase</keyword>
<evidence type="ECO:0000313" key="10">
    <source>
        <dbReference type="Proteomes" id="UP000315496"/>
    </source>
</evidence>
<feature type="transmembrane region" description="Helical" evidence="7">
    <location>
        <begin position="943"/>
        <end position="959"/>
    </location>
</feature>
<dbReference type="GO" id="GO:0005783">
    <property type="term" value="C:endoplasmic reticulum"/>
    <property type="evidence" value="ECO:0007669"/>
    <property type="project" value="TreeGrafter"/>
</dbReference>
<dbReference type="SUPFAM" id="SSF52540">
    <property type="entry name" value="P-loop containing nucleoside triphosphate hydrolases"/>
    <property type="match status" value="1"/>
</dbReference>
<evidence type="ECO:0000256" key="6">
    <source>
        <dbReference type="PROSITE-ProRule" id="PRU01052"/>
    </source>
</evidence>
<feature type="domain" description="GB1/RHD3-type G" evidence="8">
    <location>
        <begin position="28"/>
        <end position="258"/>
    </location>
</feature>
<dbReference type="OrthoDB" id="1597724at2759"/>
<keyword evidence="5 7" id="KW-0472">Membrane</keyword>
<evidence type="ECO:0000313" key="9">
    <source>
        <dbReference type="EMBL" id="TNJ30283.1"/>
    </source>
</evidence>
<organism evidence="9 10">
    <name type="scientific">Giardia muris</name>
    <dbReference type="NCBI Taxonomy" id="5742"/>
    <lineage>
        <taxon>Eukaryota</taxon>
        <taxon>Metamonada</taxon>
        <taxon>Diplomonadida</taxon>
        <taxon>Hexamitidae</taxon>
        <taxon>Giardiinae</taxon>
        <taxon>Giardia</taxon>
    </lineage>
</organism>
<dbReference type="VEuPathDB" id="GiardiaDB:GMRT_14179"/>